<feature type="transmembrane region" description="Helical" evidence="1">
    <location>
        <begin position="140"/>
        <end position="158"/>
    </location>
</feature>
<keyword evidence="3" id="KW-0378">Hydrolase</keyword>
<feature type="transmembrane region" description="Helical" evidence="1">
    <location>
        <begin position="271"/>
        <end position="292"/>
    </location>
</feature>
<reference evidence="3 4" key="1">
    <citation type="submission" date="2020-07" db="EMBL/GenBank/DDBJ databases">
        <title>MOT database genomes.</title>
        <authorList>
            <person name="Joseph S."/>
            <person name="Aduse-Opoku J."/>
            <person name="Hashim A."/>
            <person name="Wade W."/>
            <person name="Curtis M."/>
        </authorList>
    </citation>
    <scope>NUCLEOTIDE SEQUENCE [LARGE SCALE GENOMIC DNA]</scope>
    <source>
        <strain evidence="3 4">CIP 106318</strain>
    </source>
</reference>
<keyword evidence="3" id="KW-0482">Metalloprotease</keyword>
<protein>
    <submittedName>
        <fullName evidence="3">CPBP family intramembrane metalloprotease</fullName>
    </submittedName>
</protein>
<dbReference type="Pfam" id="PF02517">
    <property type="entry name" value="Rce1-like"/>
    <property type="match status" value="1"/>
</dbReference>
<dbReference type="EMBL" id="JACBYF010000001">
    <property type="protein sequence ID" value="NYS46714.1"/>
    <property type="molecule type" value="Genomic_DNA"/>
</dbReference>
<keyword evidence="4" id="KW-1185">Reference proteome</keyword>
<feature type="transmembrane region" description="Helical" evidence="1">
    <location>
        <begin position="178"/>
        <end position="194"/>
    </location>
</feature>
<accession>A0ABX2SX90</accession>
<gene>
    <name evidence="3" type="ORF">HZY85_00700</name>
</gene>
<sequence length="301" mass="33591">MYKQHVEKIIVPNKYSNLITPLAITVAILFLQAIIDLILLLIFSPIYTKIVGFDENTKSIEIAGSNSISGVLSMIIGILIIVYIANKSSDLKTSGLGFSKTKLFPTYLKGYFIGTFLITIIFIILKLSKTINFEYNFNKKFLIFIVGSFLFFIFQGLYEEVLVRGYLMTNFSALYGDKFAIIFSSAIFSVLHLLNPGVNKIAVLNLFLAGIFFSLLYRATGNILFVGAVHSSWNFVQGIIFGSLVSGYEIKYSVFKSIPLEDNALIHGGDFGFEGSIATTVLLGVLIIYLILTRNKKLWNI</sequence>
<keyword evidence="3" id="KW-0645">Protease</keyword>
<evidence type="ECO:0000259" key="2">
    <source>
        <dbReference type="Pfam" id="PF02517"/>
    </source>
</evidence>
<feature type="domain" description="CAAX prenyl protease 2/Lysostaphin resistance protein A-like" evidence="2">
    <location>
        <begin position="145"/>
        <end position="236"/>
    </location>
</feature>
<dbReference type="PANTHER" id="PTHR39430:SF1">
    <property type="entry name" value="PROTEASE"/>
    <property type="match status" value="1"/>
</dbReference>
<feature type="transmembrane region" description="Helical" evidence="1">
    <location>
        <begin position="106"/>
        <end position="128"/>
    </location>
</feature>
<feature type="transmembrane region" description="Helical" evidence="1">
    <location>
        <begin position="201"/>
        <end position="220"/>
    </location>
</feature>
<feature type="transmembrane region" description="Helical" evidence="1">
    <location>
        <begin position="68"/>
        <end position="86"/>
    </location>
</feature>
<evidence type="ECO:0000313" key="4">
    <source>
        <dbReference type="Proteomes" id="UP000531840"/>
    </source>
</evidence>
<dbReference type="Proteomes" id="UP000531840">
    <property type="component" value="Unassembled WGS sequence"/>
</dbReference>
<evidence type="ECO:0000256" key="1">
    <source>
        <dbReference type="SAM" id="Phobius"/>
    </source>
</evidence>
<evidence type="ECO:0000313" key="3">
    <source>
        <dbReference type="EMBL" id="NYS46714.1"/>
    </source>
</evidence>
<dbReference type="PANTHER" id="PTHR39430">
    <property type="entry name" value="MEMBRANE-ASSOCIATED PROTEASE-RELATED"/>
    <property type="match status" value="1"/>
</dbReference>
<feature type="transmembrane region" description="Helical" evidence="1">
    <location>
        <begin position="22"/>
        <end position="47"/>
    </location>
</feature>
<dbReference type="RefSeq" id="WP_179939838.1">
    <property type="nucleotide sequence ID" value="NZ_JACBYF010000001.1"/>
</dbReference>
<keyword evidence="1" id="KW-1133">Transmembrane helix</keyword>
<keyword evidence="1" id="KW-0812">Transmembrane</keyword>
<dbReference type="InterPro" id="IPR003675">
    <property type="entry name" value="Rce1/LyrA-like_dom"/>
</dbReference>
<organism evidence="3 4">
    <name type="scientific">Gemelliphila palaticanis</name>
    <dbReference type="NCBI Taxonomy" id="81950"/>
    <lineage>
        <taxon>Bacteria</taxon>
        <taxon>Bacillati</taxon>
        <taxon>Bacillota</taxon>
        <taxon>Bacilli</taxon>
        <taxon>Bacillales</taxon>
        <taxon>Gemellaceae</taxon>
        <taxon>Gemelliphila</taxon>
    </lineage>
</organism>
<name>A0ABX2SX90_9BACL</name>
<keyword evidence="1" id="KW-0472">Membrane</keyword>
<comment type="caution">
    <text evidence="3">The sequence shown here is derived from an EMBL/GenBank/DDBJ whole genome shotgun (WGS) entry which is preliminary data.</text>
</comment>
<proteinExistence type="predicted"/>
<dbReference type="GO" id="GO:0008237">
    <property type="term" value="F:metallopeptidase activity"/>
    <property type="evidence" value="ECO:0007669"/>
    <property type="project" value="UniProtKB-KW"/>
</dbReference>